<dbReference type="Pfam" id="PF09479">
    <property type="entry name" value="Flg_new"/>
    <property type="match status" value="4"/>
</dbReference>
<evidence type="ECO:0000256" key="1">
    <source>
        <dbReference type="ARBA" id="ARBA00004196"/>
    </source>
</evidence>
<name>A0ABU0DZ72_9FIRM</name>
<dbReference type="SUPFAM" id="SSF51126">
    <property type="entry name" value="Pectin lyase-like"/>
    <property type="match status" value="1"/>
</dbReference>
<dbReference type="InterPro" id="IPR013378">
    <property type="entry name" value="InlB-like_B-rpt"/>
</dbReference>
<feature type="region of interest" description="Disordered" evidence="2">
    <location>
        <begin position="1057"/>
        <end position="1082"/>
    </location>
</feature>
<dbReference type="InterPro" id="IPR011050">
    <property type="entry name" value="Pectin_lyase_fold/virulence"/>
</dbReference>
<proteinExistence type="predicted"/>
<dbReference type="Proteomes" id="UP001230220">
    <property type="component" value="Unassembled WGS sequence"/>
</dbReference>
<comment type="caution">
    <text evidence="3">The sequence shown here is derived from an EMBL/GenBank/DDBJ whole genome shotgun (WGS) entry which is preliminary data.</text>
</comment>
<protein>
    <submittedName>
        <fullName evidence="3">Repeat protein (TIGR02543 family)</fullName>
    </submittedName>
</protein>
<dbReference type="SMART" id="SM00710">
    <property type="entry name" value="PbH1"/>
    <property type="match status" value="6"/>
</dbReference>
<dbReference type="InterPro" id="IPR006626">
    <property type="entry name" value="PbH1"/>
</dbReference>
<dbReference type="Gene3D" id="2.60.40.10">
    <property type="entry name" value="Immunoglobulins"/>
    <property type="match status" value="1"/>
</dbReference>
<dbReference type="InterPro" id="IPR042229">
    <property type="entry name" value="Listeria/Bacterioides_rpt_sf"/>
</dbReference>
<comment type="subcellular location">
    <subcellularLocation>
        <location evidence="1">Cell envelope</location>
    </subcellularLocation>
</comment>
<evidence type="ECO:0000313" key="3">
    <source>
        <dbReference type="EMBL" id="MDQ0359928.1"/>
    </source>
</evidence>
<dbReference type="RefSeq" id="WP_307405451.1">
    <property type="nucleotide sequence ID" value="NZ_JAUSUR010000001.1"/>
</dbReference>
<dbReference type="Gene3D" id="2.60.40.4270">
    <property type="entry name" value="Listeria-Bacteroides repeat domain"/>
    <property type="match status" value="4"/>
</dbReference>
<gene>
    <name evidence="3" type="ORF">J2S15_000659</name>
</gene>
<feature type="compositionally biased region" description="Basic and acidic residues" evidence="2">
    <location>
        <begin position="1057"/>
        <end position="1073"/>
    </location>
</feature>
<dbReference type="EMBL" id="JAUSUR010000001">
    <property type="protein sequence ID" value="MDQ0359928.1"/>
    <property type="molecule type" value="Genomic_DNA"/>
</dbReference>
<accession>A0ABU0DZ72</accession>
<evidence type="ECO:0000256" key="2">
    <source>
        <dbReference type="SAM" id="MobiDB-lite"/>
    </source>
</evidence>
<reference evidence="3 4" key="1">
    <citation type="submission" date="2023-07" db="EMBL/GenBank/DDBJ databases">
        <title>Genomic Encyclopedia of Type Strains, Phase IV (KMG-IV): sequencing the most valuable type-strain genomes for metagenomic binning, comparative biology and taxonomic classification.</title>
        <authorList>
            <person name="Goeker M."/>
        </authorList>
    </citation>
    <scope>NUCLEOTIDE SEQUENCE [LARGE SCALE GENOMIC DNA]</scope>
    <source>
        <strain evidence="3 4">DSM 16784</strain>
    </source>
</reference>
<feature type="region of interest" description="Disordered" evidence="2">
    <location>
        <begin position="916"/>
        <end position="935"/>
    </location>
</feature>
<dbReference type="NCBIfam" id="TIGR02543">
    <property type="entry name" value="List_Bact_rpt"/>
    <property type="match status" value="4"/>
</dbReference>
<keyword evidence="4" id="KW-1185">Reference proteome</keyword>
<dbReference type="InterPro" id="IPR012334">
    <property type="entry name" value="Pectin_lyas_fold"/>
</dbReference>
<dbReference type="InterPro" id="IPR013783">
    <property type="entry name" value="Ig-like_fold"/>
</dbReference>
<dbReference type="Gene3D" id="2.160.20.10">
    <property type="entry name" value="Single-stranded right-handed beta-helix, Pectin lyase-like"/>
    <property type="match status" value="1"/>
</dbReference>
<organism evidence="3 4">
    <name type="scientific">Breznakia pachnodae</name>
    <dbReference type="NCBI Taxonomy" id="265178"/>
    <lineage>
        <taxon>Bacteria</taxon>
        <taxon>Bacillati</taxon>
        <taxon>Bacillota</taxon>
        <taxon>Erysipelotrichia</taxon>
        <taxon>Erysipelotrichales</taxon>
        <taxon>Erysipelotrichaceae</taxon>
        <taxon>Breznakia</taxon>
    </lineage>
</organism>
<sequence>MKKVLSFFSALAIIVAGVIPVNYMISATEEDSTDSKIQIIAEDITVDKDDEVFTLLDEVSATDENGEEVEVTVLDDGDFDVTTIGEYTVTYQAIDPSDESEVTKERLVTVEEPEVVVEEETKTTTEETPVKKSLLRSAVDEVDVTSEAELNAELSDIGSISGSTKTINIMNDITLTSKVDVPMASNKNIVIKGNGNVTIYSKESQKHFVISSSGTGSLTFENLTLVGNIDDSYISGTTILDTITSAKAGGGISGSTSGSVVINNCTFTKIKSKALFVEPTKGTTITNSTFLFNADSVQGAAIYMKGGPFTMENSSVVGNFAYGHLAGALNYAGGAVFSENMQSDMTFNNVAFIDNQSYQKNSNTSPTGGGGIAVKYSQGDLIVNHSYFEGNVIRSYLEKNVGNGSTADGGAIYFHNQANVSNQGALKVDSSTFVRNTANDEGGAISLVMSNSTENSITNSTFVGNVAKGRQILLSYGIGLDGADAGGAIEVNGNSSNITYALVANNTFYGNEAERGDSASNSGGGISFSYAKGDLYNNIISGNKAARAANQNYYAEYSTVTQEGNLIDKDVTKIFGSLTPTLVDIGGIKAGNPNSAYYYAVTTLPIQPEDKDDATIGLADNHADTTTFKFDYDENNNSRGTTSDIGAVDMQWVRYETNLAGSTFSDLTLPSYYDGTSYYSEDSPTVYYQLLSSKTANYTTYSKPSEPTGWVFVGWNTSPTGGASTRVSASTATTKTADSDLILYGEWKLAPDLSVIYDGNGSDGGTVPSDSALYSSGDEVTVKTQETMTREGYKFTGWNTESNGTGTPYAESAKFNITADTTLYAQWEELYNVTFDSQEGSAVAPQNNKEAGSKVTEPADPVREGYEFAGWHNEPECTTTWDFENDTITGHTTLYAKWTEVKVLYTVTFDSQGGSSVSSQTGLASGSKVVEPSDPTREGYEFAGWYTDAKCTTAWDFSNDTITGNMTLYADWNKNKDEKELYTVDFDSQGGSSVDSQTGMSIGDKVTEPAIPTREGYYFDGWYTEAECVTAWNFEDDTISGNMTLYAKWTKEIIVDPTKPTDPKPSIKPEEKPSTQPETGDSTNLTSLLALLGLSSLTVLVAISRKKLFKK</sequence>
<evidence type="ECO:0000313" key="4">
    <source>
        <dbReference type="Proteomes" id="UP001230220"/>
    </source>
</evidence>